<evidence type="ECO:0000256" key="3">
    <source>
        <dbReference type="ARBA" id="ARBA00023163"/>
    </source>
</evidence>
<keyword evidence="3" id="KW-0804">Transcription</keyword>
<dbReference type="Pfam" id="PF00440">
    <property type="entry name" value="TetR_N"/>
    <property type="match status" value="1"/>
</dbReference>
<dbReference type="Gene3D" id="1.10.10.60">
    <property type="entry name" value="Homeodomain-like"/>
    <property type="match status" value="1"/>
</dbReference>
<name>A0ABU0HD68_9HYPH</name>
<accession>A0ABU0HD68</accession>
<dbReference type="InterPro" id="IPR011075">
    <property type="entry name" value="TetR_C"/>
</dbReference>
<dbReference type="SUPFAM" id="SSF48498">
    <property type="entry name" value="Tetracyclin repressor-like, C-terminal domain"/>
    <property type="match status" value="1"/>
</dbReference>
<dbReference type="Gene3D" id="1.10.357.10">
    <property type="entry name" value="Tetracycline Repressor, domain 2"/>
    <property type="match status" value="1"/>
</dbReference>
<gene>
    <name evidence="6" type="ORF">QO014_004683</name>
</gene>
<reference evidence="6 7" key="1">
    <citation type="submission" date="2023-07" db="EMBL/GenBank/DDBJ databases">
        <title>Genomic Encyclopedia of Type Strains, Phase IV (KMG-IV): sequencing the most valuable type-strain genomes for metagenomic binning, comparative biology and taxonomic classification.</title>
        <authorList>
            <person name="Goeker M."/>
        </authorList>
    </citation>
    <scope>NUCLEOTIDE SEQUENCE [LARGE SCALE GENOMIC DNA]</scope>
    <source>
        <strain evidence="6 7">B6-8</strain>
    </source>
</reference>
<keyword evidence="2 4" id="KW-0238">DNA-binding</keyword>
<evidence type="ECO:0000256" key="1">
    <source>
        <dbReference type="ARBA" id="ARBA00023015"/>
    </source>
</evidence>
<protein>
    <submittedName>
        <fullName evidence="6">AcrR family transcriptional regulator</fullName>
    </submittedName>
</protein>
<dbReference type="PROSITE" id="PS50977">
    <property type="entry name" value="HTH_TETR_2"/>
    <property type="match status" value="1"/>
</dbReference>
<evidence type="ECO:0000256" key="2">
    <source>
        <dbReference type="ARBA" id="ARBA00023125"/>
    </source>
</evidence>
<evidence type="ECO:0000313" key="7">
    <source>
        <dbReference type="Proteomes" id="UP001241603"/>
    </source>
</evidence>
<dbReference type="InterPro" id="IPR009057">
    <property type="entry name" value="Homeodomain-like_sf"/>
</dbReference>
<dbReference type="Pfam" id="PF16859">
    <property type="entry name" value="TetR_C_11"/>
    <property type="match status" value="1"/>
</dbReference>
<evidence type="ECO:0000256" key="4">
    <source>
        <dbReference type="PROSITE-ProRule" id="PRU00335"/>
    </source>
</evidence>
<keyword evidence="1" id="KW-0805">Transcription regulation</keyword>
<proteinExistence type="predicted"/>
<organism evidence="6 7">
    <name type="scientific">Kaistia dalseonensis</name>
    <dbReference type="NCBI Taxonomy" id="410840"/>
    <lineage>
        <taxon>Bacteria</taxon>
        <taxon>Pseudomonadati</taxon>
        <taxon>Pseudomonadota</taxon>
        <taxon>Alphaproteobacteria</taxon>
        <taxon>Hyphomicrobiales</taxon>
        <taxon>Kaistiaceae</taxon>
        <taxon>Kaistia</taxon>
    </lineage>
</organism>
<sequence length="200" mass="21879">MDMAVKERIRVGGRSARIQAAVHDAVRELSAEIDRAELTVPLIAARAGVTPSTIYRRWGDLSELLGDVAVERLRPVAEPLDTGSTAGDLEAWVVQYMEEMSSAVGRAMLRDVLINISEGNACQCANFTYEQLQMIADRAAHRGEVPFDVDDLVDRVIGPIMYHVLFGHGELTPDYCRMLLARVPELKGGADVQSARGEAS</sequence>
<dbReference type="InterPro" id="IPR001647">
    <property type="entry name" value="HTH_TetR"/>
</dbReference>
<feature type="DNA-binding region" description="H-T-H motif" evidence="4">
    <location>
        <begin position="39"/>
        <end position="58"/>
    </location>
</feature>
<keyword evidence="7" id="KW-1185">Reference proteome</keyword>
<dbReference type="Proteomes" id="UP001241603">
    <property type="component" value="Unassembled WGS sequence"/>
</dbReference>
<evidence type="ECO:0000259" key="5">
    <source>
        <dbReference type="PROSITE" id="PS50977"/>
    </source>
</evidence>
<dbReference type="InterPro" id="IPR036271">
    <property type="entry name" value="Tet_transcr_reg_TetR-rel_C_sf"/>
</dbReference>
<feature type="domain" description="HTH tetR-type" evidence="5">
    <location>
        <begin position="16"/>
        <end position="76"/>
    </location>
</feature>
<dbReference type="SUPFAM" id="SSF46689">
    <property type="entry name" value="Homeodomain-like"/>
    <property type="match status" value="1"/>
</dbReference>
<evidence type="ECO:0000313" key="6">
    <source>
        <dbReference type="EMBL" id="MDQ0440270.1"/>
    </source>
</evidence>
<dbReference type="EMBL" id="JAUSVO010000007">
    <property type="protein sequence ID" value="MDQ0440270.1"/>
    <property type="molecule type" value="Genomic_DNA"/>
</dbReference>
<comment type="caution">
    <text evidence="6">The sequence shown here is derived from an EMBL/GenBank/DDBJ whole genome shotgun (WGS) entry which is preliminary data.</text>
</comment>